<dbReference type="InterPro" id="IPR039417">
    <property type="entry name" value="Peptidase_C1A_papain-like"/>
</dbReference>
<sequence length="426" mass="46580">MLVPSAFFAIAAATLVVGRPMHAGINYTRYLKEIDTTQAELDEWRSKFGDVAQTNGWMPVSEARSTVDQEEDFRQRLFMTKQSIASIQAENPDANFSIMSPFSLLTDEEFQNFVLNAYVRGNFTEQKSRQLRSSTSPDTKIHGIFDSTSLISTAESLINSVISFVQPTSDGATAYLLKGTSESSKSFKFSDFWKWVPQTPTRIDAQAPIITEDEDVIDRSESLDWTESKCVAPIQAQGSCGSCWSFATVSVIESAQCIANGGQSLTKYSEQQLVNCDKQNRGCNGGSPNYAFDYVQKNGLCMQHSYPYTGYVDSCRICEAENTGLKGFSVVSGQNGLLDALTEHPVIVAVASGNNVWKQYTGGIVSSCGTTRPDHAVVAVGFDSSSIKVRNSWGTLWGEGGYIRLARSSSTQGTCGMLVDMTTPQM</sequence>
<proteinExistence type="inferred from homology"/>
<dbReference type="OMA" id="SGQNGAC"/>
<evidence type="ECO:0000256" key="3">
    <source>
        <dbReference type="SAM" id="SignalP"/>
    </source>
</evidence>
<dbReference type="InterPro" id="IPR013128">
    <property type="entry name" value="Peptidase_C1A"/>
</dbReference>
<protein>
    <submittedName>
        <fullName evidence="5">Cysteine protease family</fullName>
    </submittedName>
</protein>
<reference evidence="6" key="1">
    <citation type="submission" date="2014-09" db="EMBL/GenBank/DDBJ databases">
        <authorList>
            <person name="Sharma Rahul"/>
            <person name="Thines Marco"/>
        </authorList>
    </citation>
    <scope>NUCLEOTIDE SEQUENCE [LARGE SCALE GENOMIC DNA]</scope>
</reference>
<dbReference type="GO" id="GO:0006508">
    <property type="term" value="P:proteolysis"/>
    <property type="evidence" value="ECO:0007669"/>
    <property type="project" value="UniProtKB-KW"/>
</dbReference>
<organism evidence="5 6">
    <name type="scientific">Plasmopara halstedii</name>
    <name type="common">Downy mildew of sunflower</name>
    <dbReference type="NCBI Taxonomy" id="4781"/>
    <lineage>
        <taxon>Eukaryota</taxon>
        <taxon>Sar</taxon>
        <taxon>Stramenopiles</taxon>
        <taxon>Oomycota</taxon>
        <taxon>Peronosporomycetes</taxon>
        <taxon>Peronosporales</taxon>
        <taxon>Peronosporaceae</taxon>
        <taxon>Plasmopara</taxon>
    </lineage>
</organism>
<feature type="signal peptide" evidence="3">
    <location>
        <begin position="1"/>
        <end position="18"/>
    </location>
</feature>
<dbReference type="PANTHER" id="PTHR12411">
    <property type="entry name" value="CYSTEINE PROTEASE FAMILY C1-RELATED"/>
    <property type="match status" value="1"/>
</dbReference>
<dbReference type="AlphaFoldDB" id="A0A0P1A578"/>
<dbReference type="Gene3D" id="3.90.70.10">
    <property type="entry name" value="Cysteine proteinases"/>
    <property type="match status" value="1"/>
</dbReference>
<keyword evidence="5" id="KW-0645">Protease</keyword>
<evidence type="ECO:0000313" key="5">
    <source>
        <dbReference type="EMBL" id="CEG35252.1"/>
    </source>
</evidence>
<dbReference type="PROSITE" id="PS00139">
    <property type="entry name" value="THIOL_PROTEASE_CYS"/>
    <property type="match status" value="1"/>
</dbReference>
<feature type="chain" id="PRO_5018623735" evidence="3">
    <location>
        <begin position="19"/>
        <end position="426"/>
    </location>
</feature>
<dbReference type="SMART" id="SM00645">
    <property type="entry name" value="Pept_C1"/>
    <property type="match status" value="1"/>
</dbReference>
<dbReference type="Pfam" id="PF00112">
    <property type="entry name" value="Peptidase_C1"/>
    <property type="match status" value="1"/>
</dbReference>
<dbReference type="EMBL" id="CCYD01000041">
    <property type="protein sequence ID" value="CEG35252.1"/>
    <property type="molecule type" value="Genomic_DNA"/>
</dbReference>
<evidence type="ECO:0000259" key="4">
    <source>
        <dbReference type="SMART" id="SM00645"/>
    </source>
</evidence>
<evidence type="ECO:0000256" key="2">
    <source>
        <dbReference type="ARBA" id="ARBA00023145"/>
    </source>
</evidence>
<dbReference type="GO" id="GO:0008234">
    <property type="term" value="F:cysteine-type peptidase activity"/>
    <property type="evidence" value="ECO:0007669"/>
    <property type="project" value="InterPro"/>
</dbReference>
<keyword evidence="5" id="KW-0378">Hydrolase</keyword>
<name>A0A0P1A578_PLAHL</name>
<dbReference type="CDD" id="cd02248">
    <property type="entry name" value="Peptidase_C1A"/>
    <property type="match status" value="1"/>
</dbReference>
<dbReference type="PRINTS" id="PR00705">
    <property type="entry name" value="PAPAIN"/>
</dbReference>
<dbReference type="GeneID" id="36404437"/>
<dbReference type="STRING" id="4781.A0A0P1A578"/>
<keyword evidence="6" id="KW-1185">Reference proteome</keyword>
<dbReference type="InterPro" id="IPR038765">
    <property type="entry name" value="Papain-like_cys_pep_sf"/>
</dbReference>
<dbReference type="RefSeq" id="XP_024571621.1">
    <property type="nucleotide sequence ID" value="XM_024722114.1"/>
</dbReference>
<keyword evidence="3" id="KW-0732">Signal</keyword>
<dbReference type="Proteomes" id="UP000054928">
    <property type="component" value="Unassembled WGS sequence"/>
</dbReference>
<evidence type="ECO:0000256" key="1">
    <source>
        <dbReference type="ARBA" id="ARBA00008455"/>
    </source>
</evidence>
<comment type="similarity">
    <text evidence="1">Belongs to the peptidase C1 family.</text>
</comment>
<keyword evidence="2" id="KW-0865">Zymogen</keyword>
<dbReference type="InterPro" id="IPR000169">
    <property type="entry name" value="Pept_cys_AS"/>
</dbReference>
<evidence type="ECO:0000313" key="6">
    <source>
        <dbReference type="Proteomes" id="UP000054928"/>
    </source>
</evidence>
<dbReference type="InterPro" id="IPR000668">
    <property type="entry name" value="Peptidase_C1A_C"/>
</dbReference>
<dbReference type="OrthoDB" id="10253408at2759"/>
<feature type="domain" description="Peptidase C1A papain C-terminal" evidence="4">
    <location>
        <begin position="219"/>
        <end position="425"/>
    </location>
</feature>
<accession>A0A0P1A578</accession>
<dbReference type="SUPFAM" id="SSF54001">
    <property type="entry name" value="Cysteine proteinases"/>
    <property type="match status" value="1"/>
</dbReference>